<keyword evidence="10" id="KW-1185">Reference proteome</keyword>
<dbReference type="GO" id="GO:0009279">
    <property type="term" value="C:cell outer membrane"/>
    <property type="evidence" value="ECO:0007669"/>
    <property type="project" value="UniProtKB-SubCell"/>
</dbReference>
<dbReference type="EMBL" id="QOVI01000008">
    <property type="protein sequence ID" value="RXG11951.1"/>
    <property type="molecule type" value="Genomic_DNA"/>
</dbReference>
<comment type="subcellular location">
    <subcellularLocation>
        <location evidence="1">Cell outer membrane</location>
    </subcellularLocation>
</comment>
<organism evidence="9 10">
    <name type="scientific">Leeuwenhoekiella aestuarii</name>
    <dbReference type="NCBI Taxonomy" id="2249426"/>
    <lineage>
        <taxon>Bacteria</taxon>
        <taxon>Pseudomonadati</taxon>
        <taxon>Bacteroidota</taxon>
        <taxon>Flavobacteriia</taxon>
        <taxon>Flavobacteriales</taxon>
        <taxon>Flavobacteriaceae</taxon>
        <taxon>Leeuwenhoekiella</taxon>
    </lineage>
</organism>
<proteinExistence type="inferred from homology"/>
<evidence type="ECO:0000256" key="1">
    <source>
        <dbReference type="ARBA" id="ARBA00004442"/>
    </source>
</evidence>
<keyword evidence="6" id="KW-1133">Transmembrane helix</keyword>
<dbReference type="Pfam" id="PF14322">
    <property type="entry name" value="SusD-like_3"/>
    <property type="match status" value="1"/>
</dbReference>
<dbReference type="OrthoDB" id="5694214at2"/>
<evidence type="ECO:0000259" key="7">
    <source>
        <dbReference type="Pfam" id="PF07980"/>
    </source>
</evidence>
<dbReference type="InterPro" id="IPR012944">
    <property type="entry name" value="SusD_RagB_dom"/>
</dbReference>
<dbReference type="SUPFAM" id="SSF48452">
    <property type="entry name" value="TPR-like"/>
    <property type="match status" value="1"/>
</dbReference>
<dbReference type="Proteomes" id="UP000289821">
    <property type="component" value="Unassembled WGS sequence"/>
</dbReference>
<evidence type="ECO:0000256" key="2">
    <source>
        <dbReference type="ARBA" id="ARBA00006275"/>
    </source>
</evidence>
<reference evidence="9 10" key="1">
    <citation type="submission" date="2018-07" db="EMBL/GenBank/DDBJ databases">
        <title>Leeuwenhoekiella genomics.</title>
        <authorList>
            <person name="Tahon G."/>
            <person name="Willems A."/>
        </authorList>
    </citation>
    <scope>NUCLEOTIDE SEQUENCE [LARGE SCALE GENOMIC DNA]</scope>
    <source>
        <strain evidence="9 10">R-50232</strain>
    </source>
</reference>
<feature type="domain" description="RagB/SusD" evidence="7">
    <location>
        <begin position="347"/>
        <end position="659"/>
    </location>
</feature>
<keyword evidence="6" id="KW-0812">Transmembrane</keyword>
<sequence length="659" mass="75668">MSKNLKNIEMKTLQLKFLKILRFLGLSVIALFAGVFQSCEETFLDVVPDNVATIEQAFKLRNEAEKYLFTCYAYIPKNGDAIYNIAFLAGDETWIPPQDASFNSFAFDIARNLQRSTNPYMDAWEGRYQGGGPADLYQLWDGIRHCNIFLENVENISRVPDLGEAERLRWVSEVKFLKAYYHYYLMRMYGPIPIMREVIPVDASEDQIQVPREPIDSSVDYLANLLDEAAVGLPPMITDTQEDLGRITRPIALAVKAELLTMAASPLFNGNEDMASFVGKDGSSYFNTTYDTAKWQRALDAIRQAIDVAEANGAEIFYKEDVSFDIEPITQTKLDIRQAVTERWNREIIWANPNSRTYELQRLAMNAVDNTTNAGVARRALSPTLETAQMFYTKNGVPIEEDKTISFGNITTIREAGEDDQYNIALGYRTSVLNFDREPRFYADLGFDGSVFYKFDSGSNDARWHYEAKNKDYGGNTDAFNFNVTGYYIKKLINWEQTFSGGTPYKDYAWPEIRLADLYLLFAEVSNEVNGPTPEAFQYIDAVRARAGLAGVEESWTNYSTNPSKYTTKDGLREIIHRERNIEMVFEGKNYWDVRRWKKAATEYNEAIRGWSVFESTEQAYYQIRTLYQQRFIAPRDYFWPLDQNTLIQNPSLVQAPGW</sequence>
<evidence type="ECO:0000313" key="9">
    <source>
        <dbReference type="EMBL" id="RXG11951.1"/>
    </source>
</evidence>
<comment type="caution">
    <text evidence="9">The sequence shown here is derived from an EMBL/GenBank/DDBJ whole genome shotgun (WGS) entry which is preliminary data.</text>
</comment>
<comment type="similarity">
    <text evidence="2">Belongs to the SusD family.</text>
</comment>
<keyword evidence="3" id="KW-0732">Signal</keyword>
<evidence type="ECO:0000313" key="10">
    <source>
        <dbReference type="Proteomes" id="UP000289821"/>
    </source>
</evidence>
<keyword evidence="5" id="KW-0998">Cell outer membrane</keyword>
<accession>A0A4Q0NP57</accession>
<name>A0A4Q0NP57_9FLAO</name>
<dbReference type="Pfam" id="PF07980">
    <property type="entry name" value="SusD_RagB"/>
    <property type="match status" value="1"/>
</dbReference>
<dbReference type="InterPro" id="IPR011990">
    <property type="entry name" value="TPR-like_helical_dom_sf"/>
</dbReference>
<feature type="transmembrane region" description="Helical" evidence="6">
    <location>
        <begin position="20"/>
        <end position="36"/>
    </location>
</feature>
<evidence type="ECO:0000259" key="8">
    <source>
        <dbReference type="Pfam" id="PF14322"/>
    </source>
</evidence>
<dbReference type="Gene3D" id="1.25.40.390">
    <property type="match status" value="1"/>
</dbReference>
<evidence type="ECO:0000256" key="4">
    <source>
        <dbReference type="ARBA" id="ARBA00023136"/>
    </source>
</evidence>
<keyword evidence="4 6" id="KW-0472">Membrane</keyword>
<gene>
    <name evidence="9" type="ORF">DSM04_10848</name>
</gene>
<evidence type="ECO:0000256" key="6">
    <source>
        <dbReference type="SAM" id="Phobius"/>
    </source>
</evidence>
<dbReference type="AlphaFoldDB" id="A0A4Q0NP57"/>
<feature type="domain" description="SusD-like N-terminal" evidence="8">
    <location>
        <begin position="139"/>
        <end position="234"/>
    </location>
</feature>
<evidence type="ECO:0000256" key="5">
    <source>
        <dbReference type="ARBA" id="ARBA00023237"/>
    </source>
</evidence>
<dbReference type="InterPro" id="IPR033985">
    <property type="entry name" value="SusD-like_N"/>
</dbReference>
<protein>
    <submittedName>
        <fullName evidence="9">Putative outer membrane starch-binding protein</fullName>
    </submittedName>
</protein>
<evidence type="ECO:0000256" key="3">
    <source>
        <dbReference type="ARBA" id="ARBA00022729"/>
    </source>
</evidence>